<sequence length="68" mass="7394">MMETVFPTTAGNHVQSRAAPATTGLSLRDHIAIEYMKAIASNSGMTHSRLNLSEVAYEMADLMLRARG</sequence>
<evidence type="ECO:0000313" key="3">
    <source>
        <dbReference type="Proteomes" id="UP000595300"/>
    </source>
</evidence>
<proteinExistence type="predicted"/>
<dbReference type="EMBL" id="MW021759">
    <property type="protein sequence ID" value="QPX74742.1"/>
    <property type="molecule type" value="Genomic_DNA"/>
</dbReference>
<dbReference type="Proteomes" id="UP000595300">
    <property type="component" value="Genome"/>
</dbReference>
<evidence type="ECO:0000256" key="1">
    <source>
        <dbReference type="SAM" id="MobiDB-lite"/>
    </source>
</evidence>
<accession>A0A7T3N997</accession>
<feature type="compositionally biased region" description="Polar residues" evidence="1">
    <location>
        <begin position="1"/>
        <end position="15"/>
    </location>
</feature>
<protein>
    <submittedName>
        <fullName evidence="2">Uncharacterized protein</fullName>
    </submittedName>
</protein>
<evidence type="ECO:0000313" key="2">
    <source>
        <dbReference type="EMBL" id="QPX74742.1"/>
    </source>
</evidence>
<feature type="region of interest" description="Disordered" evidence="1">
    <location>
        <begin position="1"/>
        <end position="21"/>
    </location>
</feature>
<reference evidence="2 3" key="1">
    <citation type="submission" date="2020-09" db="EMBL/GenBank/DDBJ databases">
        <authorList>
            <person name="Moe H.M.M."/>
            <person name="Stoker T."/>
            <person name="Evans S."/>
            <person name="Hymas C."/>
            <person name="Flor S."/>
            <person name="Gleave A."/>
            <person name="Carr E."/>
            <person name="Breakwell D.P."/>
            <person name="Grose J.H."/>
        </authorList>
    </citation>
    <scope>NUCLEOTIDE SEQUENCE [LARGE SCALE GENOMIC DNA]</scope>
</reference>
<organism evidence="2 3">
    <name type="scientific">Serratia phage vB_SmaM_Hera</name>
    <dbReference type="NCBI Taxonomy" id="2777369"/>
    <lineage>
        <taxon>Viruses</taxon>
        <taxon>Duplodnaviria</taxon>
        <taxon>Heunggongvirae</taxon>
        <taxon>Uroviricota</taxon>
        <taxon>Caudoviricetes</taxon>
        <taxon>Lindbergviridae</taxon>
        <taxon>Myosmarvirus</taxon>
        <taxon>Myosmarvirus MTx</taxon>
    </lineage>
</organism>
<name>A0A7T3N997_9CAUD</name>